<organism evidence="5 6">
    <name type="scientific">Sphingobacterium kitahiroshimense</name>
    <dbReference type="NCBI Taxonomy" id="470446"/>
    <lineage>
        <taxon>Bacteria</taxon>
        <taxon>Pseudomonadati</taxon>
        <taxon>Bacteroidota</taxon>
        <taxon>Sphingobacteriia</taxon>
        <taxon>Sphingobacteriales</taxon>
        <taxon>Sphingobacteriaceae</taxon>
        <taxon>Sphingobacterium</taxon>
    </lineage>
</organism>
<dbReference type="InterPro" id="IPR054363">
    <property type="entry name" value="GH95_cat"/>
</dbReference>
<dbReference type="PANTHER" id="PTHR31084">
    <property type="entry name" value="ALPHA-L-FUCOSIDASE 2"/>
    <property type="match status" value="1"/>
</dbReference>
<keyword evidence="1" id="KW-0732">Signal</keyword>
<evidence type="ECO:0000313" key="6">
    <source>
        <dbReference type="Proteomes" id="UP001409291"/>
    </source>
</evidence>
<feature type="domain" description="Glycosyl hydrolase family 95 catalytic" evidence="4">
    <location>
        <begin position="296"/>
        <end position="712"/>
    </location>
</feature>
<dbReference type="Pfam" id="PF14498">
    <property type="entry name" value="Glyco_hyd_65N_2"/>
    <property type="match status" value="1"/>
</dbReference>
<reference evidence="5 6" key="1">
    <citation type="submission" date="2024-04" db="EMBL/GenBank/DDBJ databases">
        <title>WGS of bacteria from Torrens River.</title>
        <authorList>
            <person name="Wyrsch E.R."/>
            <person name="Drigo B."/>
        </authorList>
    </citation>
    <scope>NUCLEOTIDE SEQUENCE [LARGE SCALE GENOMIC DNA]</scope>
    <source>
        <strain evidence="5 6">TWI391</strain>
    </source>
</reference>
<feature type="signal peptide" evidence="1">
    <location>
        <begin position="1"/>
        <end position="22"/>
    </location>
</feature>
<dbReference type="InterPro" id="IPR012341">
    <property type="entry name" value="6hp_glycosidase-like_sf"/>
</dbReference>
<evidence type="ECO:0000256" key="1">
    <source>
        <dbReference type="SAM" id="SignalP"/>
    </source>
</evidence>
<dbReference type="Pfam" id="PF21307">
    <property type="entry name" value="Glyco_hydro_95_C"/>
    <property type="match status" value="1"/>
</dbReference>
<dbReference type="Pfam" id="PF22124">
    <property type="entry name" value="Glyco_hydro_95_cat"/>
    <property type="match status" value="1"/>
</dbReference>
<dbReference type="InterPro" id="IPR016518">
    <property type="entry name" value="Alpha-L-fucosidase"/>
</dbReference>
<accession>A0ABV0BQ37</accession>
<dbReference type="PANTHER" id="PTHR31084:SF0">
    <property type="entry name" value="ALPHA-L-FUCOSIDASE 2"/>
    <property type="match status" value="1"/>
</dbReference>
<sequence length="782" mass="86821">MKGITKSTLFALAAITCLQAQAQKRDALTMWYDKPANRWEETLPLGNGLIGMMPDGGIQSESLVLNEISMWSGSAEDPNNYNAYKSVSEIQKLLIAGKNKEAEELVNKNFVCNGQGSAFGTGANAPFGCYQNFGFLKFNFKLSAEGVSNYERSLNIGNATAQTSFTVGGVDYKRTYYTSFDQNVGVVHLTASKKKNISFAIALERAENIDSYQVKNGEIILQGSLPDGKGGKNLQFASKVKIRFKGGKLTDDGKQLILTGADEATVLFAASTNYYGTDPQQVISQDIATAEKIAQEKLYSNHKKAFAKKFDRVALTIADDQTKVNIPTGKRLQQFFENPALDNGLAALYFQFGRYLSISSTAPEHKNALPPNLQGLWAHQIQTPWNGDYHLNINAQMNHWGVEVSNLSEYHTPFIALIKRIAKTGEKTAKAYYNAPGWVVYMMTNVWGFSAPGENASWGSSTASGWLCNHLWEHYQFTQDKAYLKEVYPVLKGAAEFYDYILVKDPKTGWLVTSPSVSPENGFRLPNGEVASVVMGPTIDNQIVRELYGNLIQADSLLQLNDPFIQKLKDKLTQIPPAVVVSKSGRVQEWLEDYTEIEPKHRHVSHLYGLYPAHFISPQQNKEWAEAARKTLEVRGDEGTGWSRAWKILFWARLQDGDHSLEILRQLLKPAFVNETTYQGVGAGTYPNLFCAHPPFQIDGNFGGSAGIAEMLLQSHSGFIHLLPALPKAWKDGAVKGLKARGNYTVDMTWKNGQITDYKITGPNKTVVKVLNGSTYENYKIK</sequence>
<feature type="chain" id="PRO_5046828204" evidence="1">
    <location>
        <begin position="23"/>
        <end position="782"/>
    </location>
</feature>
<name>A0ABV0BQ37_9SPHI</name>
<dbReference type="InterPro" id="IPR027414">
    <property type="entry name" value="GH95_N_dom"/>
</dbReference>
<evidence type="ECO:0000259" key="2">
    <source>
        <dbReference type="Pfam" id="PF14498"/>
    </source>
</evidence>
<dbReference type="RefSeq" id="WP_183917427.1">
    <property type="nucleotide sequence ID" value="NZ_JBDJLH010000003.1"/>
</dbReference>
<feature type="domain" description="Glycosyl hydrolase family 95 N-terminal" evidence="2">
    <location>
        <begin position="30"/>
        <end position="275"/>
    </location>
</feature>
<dbReference type="SUPFAM" id="SSF48208">
    <property type="entry name" value="Six-hairpin glycosidases"/>
    <property type="match status" value="1"/>
</dbReference>
<proteinExistence type="predicted"/>
<evidence type="ECO:0000259" key="4">
    <source>
        <dbReference type="Pfam" id="PF22124"/>
    </source>
</evidence>
<dbReference type="GO" id="GO:0016787">
    <property type="term" value="F:hydrolase activity"/>
    <property type="evidence" value="ECO:0007669"/>
    <property type="project" value="UniProtKB-KW"/>
</dbReference>
<dbReference type="PIRSF" id="PIRSF007663">
    <property type="entry name" value="UCP007663"/>
    <property type="match status" value="1"/>
</dbReference>
<evidence type="ECO:0000313" key="5">
    <source>
        <dbReference type="EMBL" id="MEN5376880.1"/>
    </source>
</evidence>
<comment type="caution">
    <text evidence="5">The sequence shown here is derived from an EMBL/GenBank/DDBJ whole genome shotgun (WGS) entry which is preliminary data.</text>
</comment>
<dbReference type="InterPro" id="IPR049053">
    <property type="entry name" value="AFCA-like_C"/>
</dbReference>
<keyword evidence="5" id="KW-0378">Hydrolase</keyword>
<feature type="domain" description="Alpha fucosidase A-like C-terminal" evidence="3">
    <location>
        <begin position="714"/>
        <end position="771"/>
    </location>
</feature>
<keyword evidence="6" id="KW-1185">Reference proteome</keyword>
<dbReference type="Proteomes" id="UP001409291">
    <property type="component" value="Unassembled WGS sequence"/>
</dbReference>
<dbReference type="InterPro" id="IPR008928">
    <property type="entry name" value="6-hairpin_glycosidase_sf"/>
</dbReference>
<evidence type="ECO:0000259" key="3">
    <source>
        <dbReference type="Pfam" id="PF21307"/>
    </source>
</evidence>
<protein>
    <submittedName>
        <fullName evidence="5">Glycoside hydrolase family 95 protein</fullName>
    </submittedName>
</protein>
<dbReference type="EMBL" id="JBDJNQ010000002">
    <property type="protein sequence ID" value="MEN5376880.1"/>
    <property type="molecule type" value="Genomic_DNA"/>
</dbReference>
<gene>
    <name evidence="5" type="ORF">ABE541_06370</name>
</gene>
<dbReference type="Gene3D" id="1.50.10.10">
    <property type="match status" value="1"/>
</dbReference>